<protein>
    <submittedName>
        <fullName evidence="2">Uncharacterized protein</fullName>
    </submittedName>
</protein>
<evidence type="ECO:0000313" key="3">
    <source>
        <dbReference type="Proteomes" id="UP001055439"/>
    </source>
</evidence>
<organism evidence="2 3">
    <name type="scientific">Musa troglodytarum</name>
    <name type="common">fe'i banana</name>
    <dbReference type="NCBI Taxonomy" id="320322"/>
    <lineage>
        <taxon>Eukaryota</taxon>
        <taxon>Viridiplantae</taxon>
        <taxon>Streptophyta</taxon>
        <taxon>Embryophyta</taxon>
        <taxon>Tracheophyta</taxon>
        <taxon>Spermatophyta</taxon>
        <taxon>Magnoliopsida</taxon>
        <taxon>Liliopsida</taxon>
        <taxon>Zingiberales</taxon>
        <taxon>Musaceae</taxon>
        <taxon>Musa</taxon>
    </lineage>
</organism>
<feature type="compositionally biased region" description="Basic residues" evidence="1">
    <location>
        <begin position="196"/>
        <end position="214"/>
    </location>
</feature>
<evidence type="ECO:0000313" key="2">
    <source>
        <dbReference type="EMBL" id="URD92498.1"/>
    </source>
</evidence>
<feature type="compositionally biased region" description="Basic and acidic residues" evidence="1">
    <location>
        <begin position="349"/>
        <end position="366"/>
    </location>
</feature>
<name>A0A9E7FBM6_9LILI</name>
<gene>
    <name evidence="2" type="ORF">MUK42_00818</name>
</gene>
<evidence type="ECO:0000256" key="1">
    <source>
        <dbReference type="SAM" id="MobiDB-lite"/>
    </source>
</evidence>
<sequence length="399" mass="44382">MVRMYLEGAAVGGEKKEGREGDGEEALDEEEVLAAEGLGPLAGVEAHQLLDGELEGDLFGLVEEEDARGGGGGRGGPGVEGAADEAVDVREEGGVADGGGGGKAGEGEGVHALVTGTAHEEEGVGAQQRGDGRRVAALHSAALRPQHHPVELRVRREHRALPEDVRREQPPVPPHPLVDERLRVLRLVRRDQPQRLPHHRQPHAPRRQPPRCRPRPPPPPQFPKHYTCNYNEHHIEQLKRPPAGIHNSPHHQASVRSRAVVWMPRAASSCSRLEEERPEKLTSFMPMMTDMGMNPQQQLRTHRLVQADLLRPGQVISERYLPSLRFNCWLQQLFFCFAFAKTGTMQGKGEVKKKSKGEAREDDTNGWKKKKMKDFSTFIMDEKHSTKVKQIKVMDCSKL</sequence>
<feature type="region of interest" description="Disordered" evidence="1">
    <location>
        <begin position="191"/>
        <end position="222"/>
    </location>
</feature>
<feature type="region of interest" description="Disordered" evidence="1">
    <location>
        <begin position="347"/>
        <end position="367"/>
    </location>
</feature>
<keyword evidence="3" id="KW-1185">Reference proteome</keyword>
<feature type="region of interest" description="Disordered" evidence="1">
    <location>
        <begin position="1"/>
        <end position="29"/>
    </location>
</feature>
<proteinExistence type="predicted"/>
<reference evidence="2" key="1">
    <citation type="submission" date="2022-05" db="EMBL/GenBank/DDBJ databases">
        <title>The Musa troglodytarum L. genome provides insights into the mechanism of non-climacteric behaviour and enrichment of carotenoids.</title>
        <authorList>
            <person name="Wang J."/>
        </authorList>
    </citation>
    <scope>NUCLEOTIDE SEQUENCE</scope>
    <source>
        <tissue evidence="2">Leaf</tissue>
    </source>
</reference>
<dbReference type="EMBL" id="CP097505">
    <property type="protein sequence ID" value="URD92498.1"/>
    <property type="molecule type" value="Genomic_DNA"/>
</dbReference>
<accession>A0A9E7FBM6</accession>
<dbReference type="Proteomes" id="UP001055439">
    <property type="component" value="Chromosome 3"/>
</dbReference>
<dbReference type="AlphaFoldDB" id="A0A9E7FBM6"/>